<dbReference type="EMBL" id="JXTC01000254">
    <property type="protein sequence ID" value="PON75820.1"/>
    <property type="molecule type" value="Genomic_DNA"/>
</dbReference>
<dbReference type="PROSITE" id="PS51375">
    <property type="entry name" value="PPR"/>
    <property type="match status" value="1"/>
</dbReference>
<dbReference type="InterPro" id="IPR011990">
    <property type="entry name" value="TPR-like_helical_dom_sf"/>
</dbReference>
<dbReference type="Gene3D" id="1.25.40.10">
    <property type="entry name" value="Tetratricopeptide repeat domain"/>
    <property type="match status" value="1"/>
</dbReference>
<dbReference type="InterPro" id="IPR002885">
    <property type="entry name" value="PPR_rpt"/>
</dbReference>
<reference evidence="4" key="1">
    <citation type="submission" date="2016-06" db="EMBL/GenBank/DDBJ databases">
        <title>Parallel loss of symbiosis genes in relatives of nitrogen-fixing non-legume Parasponia.</title>
        <authorList>
            <person name="Van Velzen R."/>
            <person name="Holmer R."/>
            <person name="Bu F."/>
            <person name="Rutten L."/>
            <person name="Van Zeijl A."/>
            <person name="Liu W."/>
            <person name="Santuari L."/>
            <person name="Cao Q."/>
            <person name="Sharma T."/>
            <person name="Shen D."/>
            <person name="Roswanjaya Y."/>
            <person name="Wardhani T."/>
            <person name="Kalhor M.S."/>
            <person name="Jansen J."/>
            <person name="Van den Hoogen J."/>
            <person name="Gungor B."/>
            <person name="Hartog M."/>
            <person name="Hontelez J."/>
            <person name="Verver J."/>
            <person name="Yang W.-C."/>
            <person name="Schijlen E."/>
            <person name="Repin R."/>
            <person name="Schilthuizen M."/>
            <person name="Schranz E."/>
            <person name="Heidstra R."/>
            <person name="Miyata K."/>
            <person name="Fedorova E."/>
            <person name="Kohlen W."/>
            <person name="Bisseling T."/>
            <person name="Smit S."/>
            <person name="Geurts R."/>
        </authorList>
    </citation>
    <scope>NUCLEOTIDE SEQUENCE [LARGE SCALE GENOMIC DNA]</scope>
    <source>
        <strain evidence="4">cv. RG33-2</strain>
    </source>
</reference>
<sequence length="98" mass="11377">MVSAEKVFDEMPERNFVSWNYMIVGFSRNRFYDRAVEIFRNLIRESSVYPDQVSLSSVLKIEGRDVVCWTALMAAYQHHGYANQAIESFQEMLSGNKA</sequence>
<dbReference type="STRING" id="63057.A0A2P5DRA3"/>
<dbReference type="PANTHER" id="PTHR47926">
    <property type="entry name" value="PENTATRICOPEPTIDE REPEAT-CONTAINING PROTEIN"/>
    <property type="match status" value="1"/>
</dbReference>
<keyword evidence="1" id="KW-0677">Repeat</keyword>
<evidence type="ECO:0000256" key="1">
    <source>
        <dbReference type="ARBA" id="ARBA00022737"/>
    </source>
</evidence>
<name>A0A2P5DRA3_TREOI</name>
<feature type="repeat" description="PPR" evidence="2">
    <location>
        <begin position="15"/>
        <end position="50"/>
    </location>
</feature>
<dbReference type="InParanoid" id="A0A2P5DRA3"/>
<proteinExistence type="predicted"/>
<evidence type="ECO:0000256" key="2">
    <source>
        <dbReference type="PROSITE-ProRule" id="PRU00708"/>
    </source>
</evidence>
<evidence type="ECO:0000313" key="3">
    <source>
        <dbReference type="EMBL" id="PON75820.1"/>
    </source>
</evidence>
<dbReference type="OrthoDB" id="1937829at2759"/>
<evidence type="ECO:0000313" key="4">
    <source>
        <dbReference type="Proteomes" id="UP000237000"/>
    </source>
</evidence>
<keyword evidence="4" id="KW-1185">Reference proteome</keyword>
<comment type="caution">
    <text evidence="3">The sequence shown here is derived from an EMBL/GenBank/DDBJ whole genome shotgun (WGS) entry which is preliminary data.</text>
</comment>
<dbReference type="NCBIfam" id="TIGR00756">
    <property type="entry name" value="PPR"/>
    <property type="match status" value="1"/>
</dbReference>
<dbReference type="InterPro" id="IPR046960">
    <property type="entry name" value="PPR_At4g14850-like_plant"/>
</dbReference>
<dbReference type="GO" id="GO:0003723">
    <property type="term" value="F:RNA binding"/>
    <property type="evidence" value="ECO:0007669"/>
    <property type="project" value="InterPro"/>
</dbReference>
<dbReference type="Proteomes" id="UP000237000">
    <property type="component" value="Unassembled WGS sequence"/>
</dbReference>
<organism evidence="3 4">
    <name type="scientific">Trema orientale</name>
    <name type="common">Charcoal tree</name>
    <name type="synonym">Celtis orientalis</name>
    <dbReference type="NCBI Taxonomy" id="63057"/>
    <lineage>
        <taxon>Eukaryota</taxon>
        <taxon>Viridiplantae</taxon>
        <taxon>Streptophyta</taxon>
        <taxon>Embryophyta</taxon>
        <taxon>Tracheophyta</taxon>
        <taxon>Spermatophyta</taxon>
        <taxon>Magnoliopsida</taxon>
        <taxon>eudicotyledons</taxon>
        <taxon>Gunneridae</taxon>
        <taxon>Pentapetalae</taxon>
        <taxon>rosids</taxon>
        <taxon>fabids</taxon>
        <taxon>Rosales</taxon>
        <taxon>Cannabaceae</taxon>
        <taxon>Trema</taxon>
    </lineage>
</organism>
<accession>A0A2P5DRA3</accession>
<dbReference type="Pfam" id="PF01535">
    <property type="entry name" value="PPR"/>
    <property type="match status" value="2"/>
</dbReference>
<dbReference type="SUPFAM" id="SSF48452">
    <property type="entry name" value="TPR-like"/>
    <property type="match status" value="1"/>
</dbReference>
<dbReference type="AlphaFoldDB" id="A0A2P5DRA3"/>
<gene>
    <name evidence="3" type="ORF">TorRG33x02_244340</name>
</gene>
<dbReference type="GO" id="GO:0009451">
    <property type="term" value="P:RNA modification"/>
    <property type="evidence" value="ECO:0007669"/>
    <property type="project" value="InterPro"/>
</dbReference>
<protein>
    <submittedName>
        <fullName evidence="3">Pentatricopeptide repeat</fullName>
    </submittedName>
</protein>